<dbReference type="Pfam" id="PF00903">
    <property type="entry name" value="Glyoxalase"/>
    <property type="match status" value="1"/>
</dbReference>
<sequence length="152" mass="16446">MRSLPNSATTTRRATRSAPATPSDHREPVMAFTFDHIHLRSPDIEATAGFYERVFGVTLKRGADRIDFNLGGQPIFVSSINDAATGEAPSAPYRGLEHIGIAVTGIDAIVADMKAKGVTFTMEPNTIRPGVRIAFLRGPENISIELLERTPA</sequence>
<organism evidence="4 5">
    <name type="scientific">Neoroseomonas terrae</name>
    <dbReference type="NCBI Taxonomy" id="424799"/>
    <lineage>
        <taxon>Bacteria</taxon>
        <taxon>Pseudomonadati</taxon>
        <taxon>Pseudomonadota</taxon>
        <taxon>Alphaproteobacteria</taxon>
        <taxon>Acetobacterales</taxon>
        <taxon>Acetobacteraceae</taxon>
        <taxon>Neoroseomonas</taxon>
    </lineage>
</organism>
<evidence type="ECO:0000313" key="5">
    <source>
        <dbReference type="Proteomes" id="UP000698752"/>
    </source>
</evidence>
<name>A0ABS5EFH0_9PROT</name>
<dbReference type="Gene3D" id="3.10.180.10">
    <property type="entry name" value="2,3-Dihydroxybiphenyl 1,2-Dioxygenase, domain 1"/>
    <property type="match status" value="1"/>
</dbReference>
<dbReference type="InterPro" id="IPR004360">
    <property type="entry name" value="Glyas_Fos-R_dOase_dom"/>
</dbReference>
<dbReference type="SUPFAM" id="SSF54593">
    <property type="entry name" value="Glyoxalase/Bleomycin resistance protein/Dihydroxybiphenyl dioxygenase"/>
    <property type="match status" value="1"/>
</dbReference>
<reference evidence="5" key="1">
    <citation type="journal article" date="2021" name="Syst. Appl. Microbiol.">
        <title>Roseomonas hellenica sp. nov., isolated from roots of wild-growing Alkanna tinctoria.</title>
        <authorList>
            <person name="Rat A."/>
            <person name="Naranjo H.D."/>
            <person name="Lebbe L."/>
            <person name="Cnockaert M."/>
            <person name="Krigas N."/>
            <person name="Grigoriadou K."/>
            <person name="Maloupa E."/>
            <person name="Willems A."/>
        </authorList>
    </citation>
    <scope>NUCLEOTIDE SEQUENCE [LARGE SCALE GENOMIC DNA]</scope>
    <source>
        <strain evidence="5">LMG 31159</strain>
    </source>
</reference>
<proteinExistence type="predicted"/>
<dbReference type="PANTHER" id="PTHR43048:SF5">
    <property type="entry name" value="BLR5325 PROTEIN"/>
    <property type="match status" value="1"/>
</dbReference>
<feature type="domain" description="VOC" evidence="3">
    <location>
        <begin position="33"/>
        <end position="149"/>
    </location>
</feature>
<dbReference type="PANTHER" id="PTHR43048">
    <property type="entry name" value="METHYLMALONYL-COA EPIMERASE"/>
    <property type="match status" value="1"/>
</dbReference>
<dbReference type="InterPro" id="IPR037523">
    <property type="entry name" value="VOC_core"/>
</dbReference>
<protein>
    <submittedName>
        <fullName evidence="4">VOC family protein</fullName>
    </submittedName>
</protein>
<feature type="compositionally biased region" description="Low complexity" evidence="2">
    <location>
        <begin position="7"/>
        <end position="22"/>
    </location>
</feature>
<evidence type="ECO:0000259" key="3">
    <source>
        <dbReference type="PROSITE" id="PS51819"/>
    </source>
</evidence>
<dbReference type="Proteomes" id="UP000698752">
    <property type="component" value="Unassembled WGS sequence"/>
</dbReference>
<feature type="region of interest" description="Disordered" evidence="2">
    <location>
        <begin position="1"/>
        <end position="27"/>
    </location>
</feature>
<accession>A0ABS5EFH0</accession>
<gene>
    <name evidence="4" type="ORF">GXW78_07090</name>
</gene>
<dbReference type="EMBL" id="JAAEDI010000006">
    <property type="protein sequence ID" value="MBR0649422.1"/>
    <property type="molecule type" value="Genomic_DNA"/>
</dbReference>
<dbReference type="InterPro" id="IPR051785">
    <property type="entry name" value="MMCE/EMCE_epimerase"/>
</dbReference>
<evidence type="ECO:0000256" key="1">
    <source>
        <dbReference type="ARBA" id="ARBA00022723"/>
    </source>
</evidence>
<evidence type="ECO:0000313" key="4">
    <source>
        <dbReference type="EMBL" id="MBR0649422.1"/>
    </source>
</evidence>
<keyword evidence="1" id="KW-0479">Metal-binding</keyword>
<dbReference type="PROSITE" id="PS51819">
    <property type="entry name" value="VOC"/>
    <property type="match status" value="1"/>
</dbReference>
<keyword evidence="5" id="KW-1185">Reference proteome</keyword>
<comment type="caution">
    <text evidence="4">The sequence shown here is derived from an EMBL/GenBank/DDBJ whole genome shotgun (WGS) entry which is preliminary data.</text>
</comment>
<dbReference type="InterPro" id="IPR029068">
    <property type="entry name" value="Glyas_Bleomycin-R_OHBP_Dase"/>
</dbReference>
<evidence type="ECO:0000256" key="2">
    <source>
        <dbReference type="SAM" id="MobiDB-lite"/>
    </source>
</evidence>